<dbReference type="InterPro" id="IPR010982">
    <property type="entry name" value="Lambda_DNA-bd_dom_sf"/>
</dbReference>
<evidence type="ECO:0000313" key="4">
    <source>
        <dbReference type="Proteomes" id="UP001108123"/>
    </source>
</evidence>
<comment type="caution">
    <text evidence="3">The sequence shown here is derived from an EMBL/GenBank/DDBJ whole genome shotgun (WGS) entry which is preliminary data.</text>
</comment>
<dbReference type="Pfam" id="PF01381">
    <property type="entry name" value="HTH_3"/>
    <property type="match status" value="1"/>
</dbReference>
<dbReference type="Proteomes" id="UP001108123">
    <property type="component" value="Unassembled WGS sequence"/>
</dbReference>
<organism evidence="3 4">
    <name type="scientific">Anaerosalibacter bizertensis</name>
    <dbReference type="NCBI Taxonomy" id="932217"/>
    <lineage>
        <taxon>Bacteria</taxon>
        <taxon>Bacillati</taxon>
        <taxon>Bacillota</taxon>
        <taxon>Tissierellia</taxon>
        <taxon>Tissierellales</taxon>
        <taxon>Sporanaerobacteraceae</taxon>
        <taxon>Anaerosalibacter</taxon>
    </lineage>
</organism>
<accession>A0A9Q4AEB7</accession>
<dbReference type="PROSITE" id="PS50943">
    <property type="entry name" value="HTH_CROC1"/>
    <property type="match status" value="1"/>
</dbReference>
<dbReference type="AlphaFoldDB" id="A0A9Q4AEB7"/>
<feature type="domain" description="HTH cro/C1-type" evidence="2">
    <location>
        <begin position="8"/>
        <end position="62"/>
    </location>
</feature>
<dbReference type="PANTHER" id="PTHR46558:SF11">
    <property type="entry name" value="HTH-TYPE TRANSCRIPTIONAL REGULATOR XRE"/>
    <property type="match status" value="1"/>
</dbReference>
<keyword evidence="1" id="KW-0238">DNA-binding</keyword>
<evidence type="ECO:0000313" key="3">
    <source>
        <dbReference type="EMBL" id="MCG4566100.1"/>
    </source>
</evidence>
<dbReference type="PANTHER" id="PTHR46558">
    <property type="entry name" value="TRACRIPTIONAL REGULATORY PROTEIN-RELATED-RELATED"/>
    <property type="match status" value="1"/>
</dbReference>
<dbReference type="SMART" id="SM00530">
    <property type="entry name" value="HTH_XRE"/>
    <property type="match status" value="1"/>
</dbReference>
<sequence>MSTLGERIKTLRSRYDLTQEDFGKMFNIVKSTVSMYENNKSIPDDETKKRIAEHFNVTLDWLMGYSDISCTEKETNNDEIIKIIENLDSDIILLLKDLEKMSKKENEALIIFLEGLKARRNNHL</sequence>
<keyword evidence="4" id="KW-1185">Reference proteome</keyword>
<dbReference type="GO" id="GO:0003677">
    <property type="term" value="F:DNA binding"/>
    <property type="evidence" value="ECO:0007669"/>
    <property type="project" value="UniProtKB-KW"/>
</dbReference>
<proteinExistence type="predicted"/>
<evidence type="ECO:0000259" key="2">
    <source>
        <dbReference type="PROSITE" id="PS50943"/>
    </source>
</evidence>
<name>A0A9Q4AEB7_9FIRM</name>
<dbReference type="InterPro" id="IPR001387">
    <property type="entry name" value="Cro/C1-type_HTH"/>
</dbReference>
<dbReference type="EMBL" id="JAKNID010000105">
    <property type="protein sequence ID" value="MCG4566100.1"/>
    <property type="molecule type" value="Genomic_DNA"/>
</dbReference>
<dbReference type="RefSeq" id="WP_226809012.1">
    <property type="nucleotide sequence ID" value="NZ_JAJBNW010000140.1"/>
</dbReference>
<evidence type="ECO:0000256" key="1">
    <source>
        <dbReference type="ARBA" id="ARBA00023125"/>
    </source>
</evidence>
<gene>
    <name evidence="3" type="ORF">L0P62_11740</name>
</gene>
<dbReference type="Gene3D" id="1.10.260.40">
    <property type="entry name" value="lambda repressor-like DNA-binding domains"/>
    <property type="match status" value="1"/>
</dbReference>
<dbReference type="CDD" id="cd00093">
    <property type="entry name" value="HTH_XRE"/>
    <property type="match status" value="1"/>
</dbReference>
<dbReference type="SUPFAM" id="SSF47413">
    <property type="entry name" value="lambda repressor-like DNA-binding domains"/>
    <property type="match status" value="1"/>
</dbReference>
<reference evidence="3" key="1">
    <citation type="submission" date="2022-01" db="EMBL/GenBank/DDBJ databases">
        <title>Collection of gut derived symbiotic bacterial strains cultured from healthy donors.</title>
        <authorList>
            <person name="Lin H."/>
            <person name="Kohout C."/>
            <person name="Waligurski E."/>
            <person name="Pamer E.G."/>
        </authorList>
    </citation>
    <scope>NUCLEOTIDE SEQUENCE</scope>
    <source>
        <strain evidence="3">MSK.14.39</strain>
    </source>
</reference>
<protein>
    <submittedName>
        <fullName evidence="3">Helix-turn-helix domain-containing protein</fullName>
    </submittedName>
</protein>